<dbReference type="EMBL" id="CP022579">
    <property type="protein sequence ID" value="QEL63935.1"/>
    <property type="molecule type" value="Genomic_DNA"/>
</dbReference>
<feature type="transmembrane region" description="Helical" evidence="5">
    <location>
        <begin position="101"/>
        <end position="125"/>
    </location>
</feature>
<evidence type="ECO:0000256" key="3">
    <source>
        <dbReference type="ARBA" id="ARBA00022989"/>
    </source>
</evidence>
<sequence length="218" mass="25249">MSTETGDYGLWALVALNSAFFIFFAASFFKPRTSQDWRTFGLFSAFIVALFTEMYGFPLTIYLLSGWLSKHFPGINPFSHDAGHLLELMFGWKSNPHWGPFHLLSTLFIFGGFWLLVKAWPVLYSAQRHHCMANQGPYARVRHPQYLAFIIIMVGFLLQWPTLLTLILFPILVITYMRLAKKEEDEALKEFGEEYRSYMQSTPAWFPRKGRPPSVGMQ</sequence>
<gene>
    <name evidence="6" type="ORF">OTERR_04590</name>
</gene>
<evidence type="ECO:0000256" key="1">
    <source>
        <dbReference type="ARBA" id="ARBA00004141"/>
    </source>
</evidence>
<evidence type="ECO:0000313" key="6">
    <source>
        <dbReference type="EMBL" id="QEL63935.1"/>
    </source>
</evidence>
<dbReference type="Gene3D" id="1.20.120.1630">
    <property type="match status" value="1"/>
</dbReference>
<evidence type="ECO:0008006" key="8">
    <source>
        <dbReference type="Google" id="ProtNLM"/>
    </source>
</evidence>
<reference evidence="6 7" key="1">
    <citation type="submission" date="2017-07" db="EMBL/GenBank/DDBJ databases">
        <title>Complete genome sequence of Oryzomicrobium terrae TPP412.</title>
        <authorList>
            <person name="Chiu L.-W."/>
            <person name="Lo K.-J."/>
            <person name="Tsai Y.-M."/>
            <person name="Lin S.-S."/>
            <person name="Kuo C.-H."/>
            <person name="Liu C.-T."/>
        </authorList>
    </citation>
    <scope>NUCLEOTIDE SEQUENCE [LARGE SCALE GENOMIC DNA]</scope>
    <source>
        <strain evidence="6 7">TPP412</strain>
    </source>
</reference>
<evidence type="ECO:0000256" key="5">
    <source>
        <dbReference type="SAM" id="Phobius"/>
    </source>
</evidence>
<proteinExistence type="predicted"/>
<keyword evidence="2 5" id="KW-0812">Transmembrane</keyword>
<accession>A0A5C1E5K8</accession>
<dbReference type="GO" id="GO:0016020">
    <property type="term" value="C:membrane"/>
    <property type="evidence" value="ECO:0007669"/>
    <property type="project" value="UniProtKB-SubCell"/>
</dbReference>
<name>A0A5C1E5K8_9RHOO</name>
<dbReference type="GO" id="GO:0004671">
    <property type="term" value="F:protein C-terminal S-isoprenylcysteine carboxyl O-methyltransferase activity"/>
    <property type="evidence" value="ECO:0007669"/>
    <property type="project" value="InterPro"/>
</dbReference>
<dbReference type="PANTHER" id="PTHR12714">
    <property type="entry name" value="PROTEIN-S ISOPRENYLCYSTEINE O-METHYLTRANSFERASE"/>
    <property type="match status" value="1"/>
</dbReference>
<organism evidence="6 7">
    <name type="scientific">Oryzomicrobium terrae</name>
    <dbReference type="NCBI Taxonomy" id="1735038"/>
    <lineage>
        <taxon>Bacteria</taxon>
        <taxon>Pseudomonadati</taxon>
        <taxon>Pseudomonadota</taxon>
        <taxon>Betaproteobacteria</taxon>
        <taxon>Rhodocyclales</taxon>
        <taxon>Rhodocyclaceae</taxon>
        <taxon>Oryzomicrobium</taxon>
    </lineage>
</organism>
<keyword evidence="3 5" id="KW-1133">Transmembrane helix</keyword>
<keyword evidence="4 5" id="KW-0472">Membrane</keyword>
<dbReference type="Proteomes" id="UP000323671">
    <property type="component" value="Chromosome"/>
</dbReference>
<comment type="subcellular location">
    <subcellularLocation>
        <location evidence="1">Membrane</location>
        <topology evidence="1">Multi-pass membrane protein</topology>
    </subcellularLocation>
</comment>
<dbReference type="AlphaFoldDB" id="A0A5C1E5K8"/>
<feature type="transmembrane region" description="Helical" evidence="5">
    <location>
        <begin position="146"/>
        <end position="174"/>
    </location>
</feature>
<protein>
    <recommendedName>
        <fullName evidence="8">Isoprenylcysteine carboxyl methyltransferase</fullName>
    </recommendedName>
</protein>
<dbReference type="PANTHER" id="PTHR12714:SF9">
    <property type="entry name" value="PROTEIN-S-ISOPRENYLCYSTEINE O-METHYLTRANSFERASE"/>
    <property type="match status" value="1"/>
</dbReference>
<evidence type="ECO:0000256" key="4">
    <source>
        <dbReference type="ARBA" id="ARBA00023136"/>
    </source>
</evidence>
<feature type="transmembrane region" description="Helical" evidence="5">
    <location>
        <begin position="41"/>
        <end position="64"/>
    </location>
</feature>
<dbReference type="RefSeq" id="WP_082396574.1">
    <property type="nucleotide sequence ID" value="NZ_CP022579.1"/>
</dbReference>
<feature type="transmembrane region" description="Helical" evidence="5">
    <location>
        <begin position="12"/>
        <end position="29"/>
    </location>
</feature>
<dbReference type="InterPro" id="IPR007269">
    <property type="entry name" value="ICMT_MeTrfase"/>
</dbReference>
<dbReference type="Pfam" id="PF04140">
    <property type="entry name" value="ICMT"/>
    <property type="match status" value="1"/>
</dbReference>
<dbReference type="KEGG" id="otr:OTERR_04590"/>
<evidence type="ECO:0000256" key="2">
    <source>
        <dbReference type="ARBA" id="ARBA00022692"/>
    </source>
</evidence>
<evidence type="ECO:0000313" key="7">
    <source>
        <dbReference type="Proteomes" id="UP000323671"/>
    </source>
</evidence>
<keyword evidence="7" id="KW-1185">Reference proteome</keyword>